<organism evidence="2 3">
    <name type="scientific">Fusarium solani</name>
    <name type="common">Filamentous fungus</name>
    <dbReference type="NCBI Taxonomy" id="169388"/>
    <lineage>
        <taxon>Eukaryota</taxon>
        <taxon>Fungi</taxon>
        <taxon>Dikarya</taxon>
        <taxon>Ascomycota</taxon>
        <taxon>Pezizomycotina</taxon>
        <taxon>Sordariomycetes</taxon>
        <taxon>Hypocreomycetidae</taxon>
        <taxon>Hypocreales</taxon>
        <taxon>Nectriaceae</taxon>
        <taxon>Fusarium</taxon>
        <taxon>Fusarium solani species complex</taxon>
    </lineage>
</organism>
<protein>
    <submittedName>
        <fullName evidence="2">Uncharacterized protein</fullName>
    </submittedName>
</protein>
<dbReference type="AlphaFoldDB" id="A0A9P9RDU8"/>
<feature type="region of interest" description="Disordered" evidence="1">
    <location>
        <begin position="44"/>
        <end position="72"/>
    </location>
</feature>
<accession>A0A9P9RDU8</accession>
<proteinExistence type="predicted"/>
<name>A0A9P9RDU8_FUSSL</name>
<gene>
    <name evidence="2" type="ORF">B0J15DRAFT_474287</name>
</gene>
<reference evidence="2" key="1">
    <citation type="journal article" date="2021" name="Nat. Commun.">
        <title>Genetic determinants of endophytism in the Arabidopsis root mycobiome.</title>
        <authorList>
            <person name="Mesny F."/>
            <person name="Miyauchi S."/>
            <person name="Thiergart T."/>
            <person name="Pickel B."/>
            <person name="Atanasova L."/>
            <person name="Karlsson M."/>
            <person name="Huettel B."/>
            <person name="Barry K.W."/>
            <person name="Haridas S."/>
            <person name="Chen C."/>
            <person name="Bauer D."/>
            <person name="Andreopoulos W."/>
            <person name="Pangilinan J."/>
            <person name="LaButti K."/>
            <person name="Riley R."/>
            <person name="Lipzen A."/>
            <person name="Clum A."/>
            <person name="Drula E."/>
            <person name="Henrissat B."/>
            <person name="Kohler A."/>
            <person name="Grigoriev I.V."/>
            <person name="Martin F.M."/>
            <person name="Hacquard S."/>
        </authorList>
    </citation>
    <scope>NUCLEOTIDE SEQUENCE</scope>
    <source>
        <strain evidence="2">FSSC 5 MPI-SDFR-AT-0091</strain>
    </source>
</reference>
<sequence length="215" mass="24035">MTHLPGPIDESYRAVLYCARGDIHTPKRAPRRIMVARAGRPLYPVLSSPNMHRDPKPRKKGQDRQIPKTEAANLFRCAVDSPRQRTNWGKKKAPLRDRTGSTPQLLLSDWGRVKTLSWTWFVGWALSDGRTDGIASHPYWRRGSSATLLLHTVCTETSPHREATLGEKTWAPASPHSHGLLLIFFSSPRGCIPPDGGVRSEVIVCARGKMRVDSN</sequence>
<keyword evidence="3" id="KW-1185">Reference proteome</keyword>
<evidence type="ECO:0000313" key="2">
    <source>
        <dbReference type="EMBL" id="KAH7275184.1"/>
    </source>
</evidence>
<dbReference type="EMBL" id="JAGTJS010000001">
    <property type="protein sequence ID" value="KAH7275184.1"/>
    <property type="molecule type" value="Genomic_DNA"/>
</dbReference>
<dbReference type="Proteomes" id="UP000736672">
    <property type="component" value="Unassembled WGS sequence"/>
</dbReference>
<comment type="caution">
    <text evidence="2">The sequence shown here is derived from an EMBL/GenBank/DDBJ whole genome shotgun (WGS) entry which is preliminary data.</text>
</comment>
<evidence type="ECO:0000256" key="1">
    <source>
        <dbReference type="SAM" id="MobiDB-lite"/>
    </source>
</evidence>
<evidence type="ECO:0000313" key="3">
    <source>
        <dbReference type="Proteomes" id="UP000736672"/>
    </source>
</evidence>